<dbReference type="CDD" id="cd18588">
    <property type="entry name" value="ABC_6TM_CyaB_HlyB_like"/>
    <property type="match status" value="1"/>
</dbReference>
<organism evidence="10">
    <name type="scientific">Thermosulfurimonas dismutans</name>
    <dbReference type="NCBI Taxonomy" id="999894"/>
    <lineage>
        <taxon>Bacteria</taxon>
        <taxon>Pseudomonadati</taxon>
        <taxon>Thermodesulfobacteriota</taxon>
        <taxon>Thermodesulfobacteria</taxon>
        <taxon>Thermodesulfobacteriales</taxon>
        <taxon>Thermodesulfobacteriaceae</taxon>
        <taxon>Thermosulfurimonas</taxon>
    </lineage>
</organism>
<dbReference type="PANTHER" id="PTHR24221:SF647">
    <property type="entry name" value="BLL6336 PROTEIN"/>
    <property type="match status" value="1"/>
</dbReference>
<dbReference type="PANTHER" id="PTHR24221">
    <property type="entry name" value="ATP-BINDING CASSETTE SUB-FAMILY B"/>
    <property type="match status" value="1"/>
</dbReference>
<dbReference type="GO" id="GO:0005886">
    <property type="term" value="C:plasma membrane"/>
    <property type="evidence" value="ECO:0007669"/>
    <property type="project" value="UniProtKB-SubCell"/>
</dbReference>
<comment type="subcellular location">
    <subcellularLocation>
        <location evidence="1">Cell membrane</location>
        <topology evidence="1">Multi-pass membrane protein</topology>
    </subcellularLocation>
</comment>
<dbReference type="Proteomes" id="UP000886043">
    <property type="component" value="Unassembled WGS sequence"/>
</dbReference>
<comment type="caution">
    <text evidence="10">The sequence shown here is derived from an EMBL/GenBank/DDBJ whole genome shotgun (WGS) entry which is preliminary data.</text>
</comment>
<evidence type="ECO:0000256" key="4">
    <source>
        <dbReference type="ARBA" id="ARBA00022840"/>
    </source>
</evidence>
<dbReference type="GO" id="GO:0005524">
    <property type="term" value="F:ATP binding"/>
    <property type="evidence" value="ECO:0007669"/>
    <property type="project" value="UniProtKB-KW"/>
</dbReference>
<sequence>MYHTESGLVSLEVLARFHERDLDVETLRRKYAVTELSPQELLYILRDTGFRARLRTLRRLEDLKAYGFPLIVILRREETLLYVPVLGIREGRVYYLDPLEKRVKALGEEEFAQEWTGEAIPVAPRGLRALFSPDFSWLLREFLRYRGPISEILLASFFIQALALVTPLFLQIIVDKVLPNFALNTLRVVGLAFFLAVIFDGILSFLRNYLSYFLANKVDAGLGGRVYAHLLRLPFRYFEFRTVGNIVARIRELENLRQFMSSVLVSAVLDLLFSAVFVAVMLLYSVKLTLVALAFVLILGVISVLTAPALKRLIDERFQKGAAVQSFLVESLTGILTVKALTVEGRMLRKWNDFLGDYILSSFRVANLANVIYTVSQTLQKLMILAILYVGVGEVLGRQLTIGQLVAFQMFASQLAAPLLRFIRLWQDFQQARVSLERVGDIVRTPPEAEGQGRRMQSLRGEIVFDRVSFRYSPEAPEVLREVSFRVPAGAFVGIVGPSGSGKSTLAKLLLRLYLPAGGRILLDGVDLKHLDPVFVRSQIGVVLQENFLFRGTIRENIALARPEATMDEIVRVATLAGAHEFISSLPLGYETPVEERGESLSGGERQRIAIARALLTN</sequence>
<keyword evidence="2 7" id="KW-0812">Transmembrane</keyword>
<feature type="transmembrane region" description="Helical" evidence="7">
    <location>
        <begin position="259"/>
        <end position="284"/>
    </location>
</feature>
<dbReference type="GO" id="GO:0016887">
    <property type="term" value="F:ATP hydrolysis activity"/>
    <property type="evidence" value="ECO:0007669"/>
    <property type="project" value="InterPro"/>
</dbReference>
<feature type="domain" description="ABC transmembrane type-1" evidence="8">
    <location>
        <begin position="152"/>
        <end position="431"/>
    </location>
</feature>
<keyword evidence="5 7" id="KW-1133">Transmembrane helix</keyword>
<dbReference type="PROSITE" id="PS50929">
    <property type="entry name" value="ABC_TM1F"/>
    <property type="match status" value="1"/>
</dbReference>
<evidence type="ECO:0000256" key="5">
    <source>
        <dbReference type="ARBA" id="ARBA00022989"/>
    </source>
</evidence>
<evidence type="ECO:0000256" key="6">
    <source>
        <dbReference type="ARBA" id="ARBA00023136"/>
    </source>
</evidence>
<reference evidence="10" key="1">
    <citation type="journal article" date="2020" name="mSystems">
        <title>Genome- and Community-Level Interaction Insights into Carbon Utilization and Element Cycling Functions of Hydrothermarchaeota in Hydrothermal Sediment.</title>
        <authorList>
            <person name="Zhou Z."/>
            <person name="Liu Y."/>
            <person name="Xu W."/>
            <person name="Pan J."/>
            <person name="Luo Z.H."/>
            <person name="Li M."/>
        </authorList>
    </citation>
    <scope>NUCLEOTIDE SEQUENCE [LARGE SCALE GENOMIC DNA]</scope>
    <source>
        <strain evidence="10">HyVt-483</strain>
    </source>
</reference>
<dbReference type="InterPro" id="IPR017871">
    <property type="entry name" value="ABC_transporter-like_CS"/>
</dbReference>
<dbReference type="GO" id="GO:0008233">
    <property type="term" value="F:peptidase activity"/>
    <property type="evidence" value="ECO:0007669"/>
    <property type="project" value="InterPro"/>
</dbReference>
<proteinExistence type="predicted"/>
<dbReference type="PROSITE" id="PS50990">
    <property type="entry name" value="PEPTIDASE_C39"/>
    <property type="match status" value="1"/>
</dbReference>
<keyword evidence="3" id="KW-0547">Nucleotide-binding</keyword>
<dbReference type="InterPro" id="IPR005074">
    <property type="entry name" value="Peptidase_C39"/>
</dbReference>
<feature type="transmembrane region" description="Helical" evidence="7">
    <location>
        <begin position="152"/>
        <end position="174"/>
    </location>
</feature>
<dbReference type="GO" id="GO:0006508">
    <property type="term" value="P:proteolysis"/>
    <property type="evidence" value="ECO:0007669"/>
    <property type="project" value="InterPro"/>
</dbReference>
<evidence type="ECO:0000256" key="2">
    <source>
        <dbReference type="ARBA" id="ARBA00022692"/>
    </source>
</evidence>
<dbReference type="Pfam" id="PF00005">
    <property type="entry name" value="ABC_tran"/>
    <property type="match status" value="1"/>
</dbReference>
<feature type="transmembrane region" description="Helical" evidence="7">
    <location>
        <begin position="382"/>
        <end position="400"/>
    </location>
</feature>
<dbReference type="GO" id="GO:0034040">
    <property type="term" value="F:ATPase-coupled lipid transmembrane transporter activity"/>
    <property type="evidence" value="ECO:0007669"/>
    <property type="project" value="TreeGrafter"/>
</dbReference>
<dbReference type="Gene3D" id="3.40.50.300">
    <property type="entry name" value="P-loop containing nucleotide triphosphate hydrolases"/>
    <property type="match status" value="1"/>
</dbReference>
<feature type="domain" description="Peptidase C39" evidence="9">
    <location>
        <begin position="3"/>
        <end position="122"/>
    </location>
</feature>
<accession>A0A7C3H112</accession>
<dbReference type="SUPFAM" id="SSF52540">
    <property type="entry name" value="P-loop containing nucleoside triphosphate hydrolases"/>
    <property type="match status" value="1"/>
</dbReference>
<evidence type="ECO:0000256" key="7">
    <source>
        <dbReference type="SAM" id="Phobius"/>
    </source>
</evidence>
<gene>
    <name evidence="10" type="ORF">ENJ40_05145</name>
</gene>
<evidence type="ECO:0000259" key="9">
    <source>
        <dbReference type="PROSITE" id="PS50990"/>
    </source>
</evidence>
<dbReference type="InterPro" id="IPR036640">
    <property type="entry name" value="ABC1_TM_sf"/>
</dbReference>
<dbReference type="InterPro" id="IPR027417">
    <property type="entry name" value="P-loop_NTPase"/>
</dbReference>
<dbReference type="Gene3D" id="3.90.70.10">
    <property type="entry name" value="Cysteine proteinases"/>
    <property type="match status" value="1"/>
</dbReference>
<protein>
    <submittedName>
        <fullName evidence="10">Peptidase domain-containing ABC transporter</fullName>
    </submittedName>
</protein>
<feature type="transmembrane region" description="Helical" evidence="7">
    <location>
        <begin position="290"/>
        <end position="310"/>
    </location>
</feature>
<evidence type="ECO:0000313" key="10">
    <source>
        <dbReference type="EMBL" id="HFC97826.1"/>
    </source>
</evidence>
<feature type="non-terminal residue" evidence="10">
    <location>
        <position position="618"/>
    </location>
</feature>
<dbReference type="InterPro" id="IPR011527">
    <property type="entry name" value="ABC1_TM_dom"/>
</dbReference>
<dbReference type="Pfam" id="PF03412">
    <property type="entry name" value="Peptidase_C39"/>
    <property type="match status" value="1"/>
</dbReference>
<dbReference type="EMBL" id="DRMH01000069">
    <property type="protein sequence ID" value="HFC97826.1"/>
    <property type="molecule type" value="Genomic_DNA"/>
</dbReference>
<evidence type="ECO:0000259" key="8">
    <source>
        <dbReference type="PROSITE" id="PS50929"/>
    </source>
</evidence>
<keyword evidence="6 7" id="KW-0472">Membrane</keyword>
<evidence type="ECO:0000256" key="1">
    <source>
        <dbReference type="ARBA" id="ARBA00004651"/>
    </source>
</evidence>
<dbReference type="PROSITE" id="PS00211">
    <property type="entry name" value="ABC_TRANSPORTER_1"/>
    <property type="match status" value="1"/>
</dbReference>
<dbReference type="Gene3D" id="1.20.1560.10">
    <property type="entry name" value="ABC transporter type 1, transmembrane domain"/>
    <property type="match status" value="1"/>
</dbReference>
<name>A0A7C3H112_9BACT</name>
<evidence type="ECO:0000256" key="3">
    <source>
        <dbReference type="ARBA" id="ARBA00022741"/>
    </source>
</evidence>
<dbReference type="AlphaFoldDB" id="A0A7C3H112"/>
<feature type="transmembrane region" description="Helical" evidence="7">
    <location>
        <begin position="186"/>
        <end position="206"/>
    </location>
</feature>
<dbReference type="SUPFAM" id="SSF90123">
    <property type="entry name" value="ABC transporter transmembrane region"/>
    <property type="match status" value="1"/>
</dbReference>
<dbReference type="InterPro" id="IPR003439">
    <property type="entry name" value="ABC_transporter-like_ATP-bd"/>
</dbReference>
<dbReference type="InterPro" id="IPR039421">
    <property type="entry name" value="Type_1_exporter"/>
</dbReference>
<keyword evidence="4" id="KW-0067">ATP-binding</keyword>
<dbReference type="GO" id="GO:0140359">
    <property type="term" value="F:ABC-type transporter activity"/>
    <property type="evidence" value="ECO:0007669"/>
    <property type="project" value="InterPro"/>
</dbReference>
<dbReference type="Pfam" id="PF00664">
    <property type="entry name" value="ABC_membrane"/>
    <property type="match status" value="1"/>
</dbReference>